<dbReference type="AlphaFoldDB" id="A0AAQ3P519"/>
<dbReference type="Gene3D" id="3.40.395.10">
    <property type="entry name" value="Adenoviral Proteinase, Chain A"/>
    <property type="match status" value="1"/>
</dbReference>
<name>A0AAQ3P519_VIGMU</name>
<organism evidence="1 2">
    <name type="scientific">Vigna mungo</name>
    <name type="common">Black gram</name>
    <name type="synonym">Phaseolus mungo</name>
    <dbReference type="NCBI Taxonomy" id="3915"/>
    <lineage>
        <taxon>Eukaryota</taxon>
        <taxon>Viridiplantae</taxon>
        <taxon>Streptophyta</taxon>
        <taxon>Embryophyta</taxon>
        <taxon>Tracheophyta</taxon>
        <taxon>Spermatophyta</taxon>
        <taxon>Magnoliopsida</taxon>
        <taxon>eudicotyledons</taxon>
        <taxon>Gunneridae</taxon>
        <taxon>Pentapetalae</taxon>
        <taxon>rosids</taxon>
        <taxon>fabids</taxon>
        <taxon>Fabales</taxon>
        <taxon>Fabaceae</taxon>
        <taxon>Papilionoideae</taxon>
        <taxon>50 kb inversion clade</taxon>
        <taxon>NPAAA clade</taxon>
        <taxon>indigoferoid/millettioid clade</taxon>
        <taxon>Phaseoleae</taxon>
        <taxon>Vigna</taxon>
    </lineage>
</organism>
<evidence type="ECO:0000313" key="2">
    <source>
        <dbReference type="Proteomes" id="UP001374535"/>
    </source>
</evidence>
<dbReference type="EMBL" id="CP144699">
    <property type="protein sequence ID" value="WVZ21628.1"/>
    <property type="molecule type" value="Genomic_DNA"/>
</dbReference>
<gene>
    <name evidence="1" type="ORF">V8G54_008950</name>
</gene>
<keyword evidence="2" id="KW-1185">Reference proteome</keyword>
<dbReference type="SUPFAM" id="SSF54001">
    <property type="entry name" value="Cysteine proteinases"/>
    <property type="match status" value="1"/>
</dbReference>
<dbReference type="InterPro" id="IPR038765">
    <property type="entry name" value="Papain-like_cys_pep_sf"/>
</dbReference>
<accession>A0AAQ3P519</accession>
<reference evidence="1 2" key="1">
    <citation type="journal article" date="2023" name="Life. Sci Alliance">
        <title>Evolutionary insights into 3D genome organization and epigenetic landscape of Vigna mungo.</title>
        <authorList>
            <person name="Junaid A."/>
            <person name="Singh B."/>
            <person name="Bhatia S."/>
        </authorList>
    </citation>
    <scope>NUCLEOTIDE SEQUENCE [LARGE SCALE GENOMIC DNA]</scope>
    <source>
        <strain evidence="1">Urdbean</strain>
    </source>
</reference>
<evidence type="ECO:0000313" key="1">
    <source>
        <dbReference type="EMBL" id="WVZ21628.1"/>
    </source>
</evidence>
<proteinExistence type="predicted"/>
<dbReference type="Proteomes" id="UP001374535">
    <property type="component" value="Chromosome 2"/>
</dbReference>
<evidence type="ECO:0008006" key="3">
    <source>
        <dbReference type="Google" id="ProtNLM"/>
    </source>
</evidence>
<protein>
    <recommendedName>
        <fullName evidence="3">Ubiquitin-like protease family profile domain-containing protein</fullName>
    </recommendedName>
</protein>
<sequence length="155" mass="17984">MTLMSAVTVFMYFEKRSSGVIKRIVFSPNFATHALNDYKRKACNQHVWQLDDYQTFFRNELVKMEDLLTVDWVFIPVVSSEHWWCYALKVCTFQLFVIDSLEKGIKGRCWIDRTIVTCKHQQTNTPNTSCTHWGVVQPGLGSCHGVLVQNSLLLF</sequence>